<keyword evidence="1" id="KW-0812">Transmembrane</keyword>
<feature type="transmembrane region" description="Helical" evidence="1">
    <location>
        <begin position="86"/>
        <end position="105"/>
    </location>
</feature>
<accession>A0A2W2GX39</accession>
<keyword evidence="1" id="KW-1133">Transmembrane helix</keyword>
<reference evidence="2 3" key="1">
    <citation type="submission" date="2018-01" db="EMBL/GenBank/DDBJ databases">
        <title>Draft genome sequence of Sphaerisporangium sp. 7K107.</title>
        <authorList>
            <person name="Sahin N."/>
            <person name="Saygin H."/>
            <person name="Ay H."/>
        </authorList>
    </citation>
    <scope>NUCLEOTIDE SEQUENCE [LARGE SCALE GENOMIC DNA]</scope>
    <source>
        <strain evidence="2 3">7K107</strain>
    </source>
</reference>
<gene>
    <name evidence="2" type="ORF">C1I98_04445</name>
</gene>
<evidence type="ECO:0000313" key="2">
    <source>
        <dbReference type="EMBL" id="PZG54256.1"/>
    </source>
</evidence>
<dbReference type="InterPro" id="IPR047928">
    <property type="entry name" value="Perm_prefix_1"/>
</dbReference>
<feature type="transmembrane region" description="Helical" evidence="1">
    <location>
        <begin position="125"/>
        <end position="145"/>
    </location>
</feature>
<feature type="transmembrane region" description="Helical" evidence="1">
    <location>
        <begin position="157"/>
        <end position="183"/>
    </location>
</feature>
<dbReference type="AlphaFoldDB" id="A0A2W2GX39"/>
<organism evidence="2 3">
    <name type="scientific">Spongiactinospora gelatinilytica</name>
    <dbReference type="NCBI Taxonomy" id="2666298"/>
    <lineage>
        <taxon>Bacteria</taxon>
        <taxon>Bacillati</taxon>
        <taxon>Actinomycetota</taxon>
        <taxon>Actinomycetes</taxon>
        <taxon>Streptosporangiales</taxon>
        <taxon>Streptosporangiaceae</taxon>
        <taxon>Spongiactinospora</taxon>
    </lineage>
</organism>
<comment type="caution">
    <text evidence="2">The sequence shown here is derived from an EMBL/GenBank/DDBJ whole genome shotgun (WGS) entry which is preliminary data.</text>
</comment>
<protein>
    <submittedName>
        <fullName evidence="2">Uncharacterized protein</fullName>
    </submittedName>
</protein>
<evidence type="ECO:0000313" key="3">
    <source>
        <dbReference type="Proteomes" id="UP000248544"/>
    </source>
</evidence>
<dbReference type="Pfam" id="PF22564">
    <property type="entry name" value="HAAS"/>
    <property type="match status" value="1"/>
</dbReference>
<name>A0A2W2GX39_9ACTN</name>
<dbReference type="NCBIfam" id="NF038403">
    <property type="entry name" value="perm_prefix_1"/>
    <property type="match status" value="1"/>
</dbReference>
<evidence type="ECO:0000256" key="1">
    <source>
        <dbReference type="SAM" id="Phobius"/>
    </source>
</evidence>
<dbReference type="RefSeq" id="WP_111165789.1">
    <property type="nucleotide sequence ID" value="NZ_POUA01000020.1"/>
</dbReference>
<feature type="transmembrane region" description="Helical" evidence="1">
    <location>
        <begin position="195"/>
        <end position="214"/>
    </location>
</feature>
<proteinExistence type="predicted"/>
<sequence>MARGTVIEEYVTSLGRALTGPHRRKRDLVTEARDSLFDAADALERAGLARAEAERAAVEEFGPVGEIAPDYQRELAAGAGRRLGRVLFLTVPLSALMWSVIWQVFPTRQVDLVNRPDWFVPTARAVDILQLLTGLLGGVAVLALGRGLRRIRRPERIARALGVMVWALLPVMIVLCAALMFGANGPQGFEDYPPGVGLSWVSALFMALQLYGACRCLQSSRRALLA</sequence>
<keyword evidence="3" id="KW-1185">Reference proteome</keyword>
<dbReference type="Proteomes" id="UP000248544">
    <property type="component" value="Unassembled WGS sequence"/>
</dbReference>
<keyword evidence="1" id="KW-0472">Membrane</keyword>
<dbReference type="EMBL" id="POUA01000020">
    <property type="protein sequence ID" value="PZG54256.1"/>
    <property type="molecule type" value="Genomic_DNA"/>
</dbReference>